<evidence type="ECO:0000313" key="4">
    <source>
        <dbReference type="Proteomes" id="UP000653797"/>
    </source>
</evidence>
<dbReference type="InterPro" id="IPR046240">
    <property type="entry name" value="DUF6273"/>
</dbReference>
<evidence type="ECO:0000256" key="1">
    <source>
        <dbReference type="SAM" id="Phobius"/>
    </source>
</evidence>
<dbReference type="Proteomes" id="UP000653797">
    <property type="component" value="Unassembled WGS sequence"/>
</dbReference>
<keyword evidence="1" id="KW-0812">Transmembrane</keyword>
<organism evidence="3 4">
    <name type="scientific">Spirosoma validum</name>
    <dbReference type="NCBI Taxonomy" id="2771355"/>
    <lineage>
        <taxon>Bacteria</taxon>
        <taxon>Pseudomonadati</taxon>
        <taxon>Bacteroidota</taxon>
        <taxon>Cytophagia</taxon>
        <taxon>Cytophagales</taxon>
        <taxon>Cytophagaceae</taxon>
        <taxon>Spirosoma</taxon>
    </lineage>
</organism>
<keyword evidence="1" id="KW-0472">Membrane</keyword>
<evidence type="ECO:0000313" key="3">
    <source>
        <dbReference type="EMBL" id="MBD2757403.1"/>
    </source>
</evidence>
<gene>
    <name evidence="3" type="ORF">IC230_31325</name>
</gene>
<protein>
    <recommendedName>
        <fullName evidence="2">DUF6273 domain-containing protein</fullName>
    </recommendedName>
</protein>
<feature type="transmembrane region" description="Helical" evidence="1">
    <location>
        <begin position="177"/>
        <end position="201"/>
    </location>
</feature>
<keyword evidence="1" id="KW-1133">Transmembrane helix</keyword>
<dbReference type="RefSeq" id="WP_191043023.1">
    <property type="nucleotide sequence ID" value="NZ_JACXAA010000021.1"/>
</dbReference>
<dbReference type="EMBL" id="JACXAA010000021">
    <property type="protein sequence ID" value="MBD2757403.1"/>
    <property type="molecule type" value="Genomic_DNA"/>
</dbReference>
<proteinExistence type="predicted"/>
<sequence length="202" mass="23397">MVKHDLITFGQYTWQVLAIEEGQRALIITQDIVDLRWYHHQFVNVTWANSTLRHYLNEELYPSFGPEEQAQIMQVTNRNANNPWFNTAGGPDTADHLFLLSLQEVCQYFGDSQAKLSTKGGQTWLIDDQNNGNRQARYGTDFHGWRLRSDGCQYHQTWPCLCAWQRRLRPAQRRWRCSSSIVVAALEVSLAVVGNAALFYFN</sequence>
<name>A0A927GH56_9BACT</name>
<reference evidence="3" key="1">
    <citation type="submission" date="2020-09" db="EMBL/GenBank/DDBJ databases">
        <authorList>
            <person name="Kim M.K."/>
        </authorList>
    </citation>
    <scope>NUCLEOTIDE SEQUENCE</scope>
    <source>
        <strain evidence="3">BT704</strain>
    </source>
</reference>
<keyword evidence="4" id="KW-1185">Reference proteome</keyword>
<accession>A0A927GH56</accession>
<feature type="domain" description="DUF6273" evidence="2">
    <location>
        <begin position="24"/>
        <end position="154"/>
    </location>
</feature>
<dbReference type="Pfam" id="PF19789">
    <property type="entry name" value="DUF6273"/>
    <property type="match status" value="1"/>
</dbReference>
<dbReference type="AlphaFoldDB" id="A0A927GH56"/>
<comment type="caution">
    <text evidence="3">The sequence shown here is derived from an EMBL/GenBank/DDBJ whole genome shotgun (WGS) entry which is preliminary data.</text>
</comment>
<evidence type="ECO:0000259" key="2">
    <source>
        <dbReference type="Pfam" id="PF19789"/>
    </source>
</evidence>